<dbReference type="InterPro" id="IPR045087">
    <property type="entry name" value="Cu-oxidase_fam"/>
</dbReference>
<evidence type="ECO:0000313" key="11">
    <source>
        <dbReference type="EMBL" id="KAA6406526.1"/>
    </source>
</evidence>
<keyword evidence="6" id="KW-0325">Glycoprotein</keyword>
<dbReference type="CDD" id="cd13880">
    <property type="entry name" value="CuRO_2_MaLCC_like"/>
    <property type="match status" value="1"/>
</dbReference>
<keyword evidence="2" id="KW-0479">Metal-binding</keyword>
<dbReference type="FunFam" id="2.60.40.420:FF:000038">
    <property type="entry name" value="Extracellular dihydrogeodin oxidase/laccase"/>
    <property type="match status" value="1"/>
</dbReference>
<dbReference type="CDD" id="cd13901">
    <property type="entry name" value="CuRO_3_MaLCC_like"/>
    <property type="match status" value="1"/>
</dbReference>
<dbReference type="Proteomes" id="UP000324767">
    <property type="component" value="Unassembled WGS sequence"/>
</dbReference>
<dbReference type="InterPro" id="IPR011706">
    <property type="entry name" value="Cu-oxidase_C"/>
</dbReference>
<feature type="domain" description="Plastocyanin-like" evidence="10">
    <location>
        <begin position="81"/>
        <end position="198"/>
    </location>
</feature>
<dbReference type="FunFam" id="2.60.40.420:FF:000021">
    <property type="entry name" value="Extracellular dihydrogeodin oxidase/laccase"/>
    <property type="match status" value="1"/>
</dbReference>
<evidence type="ECO:0000256" key="2">
    <source>
        <dbReference type="ARBA" id="ARBA00022723"/>
    </source>
</evidence>
<comment type="caution">
    <text evidence="11">The sequence shown here is derived from an EMBL/GenBank/DDBJ whole genome shotgun (WGS) entry which is preliminary data.</text>
</comment>
<dbReference type="Pfam" id="PF07732">
    <property type="entry name" value="Cu-oxidase_3"/>
    <property type="match status" value="1"/>
</dbReference>
<keyword evidence="3" id="KW-0677">Repeat</keyword>
<evidence type="ECO:0000256" key="5">
    <source>
        <dbReference type="ARBA" id="ARBA00023008"/>
    </source>
</evidence>
<dbReference type="GO" id="GO:0016491">
    <property type="term" value="F:oxidoreductase activity"/>
    <property type="evidence" value="ECO:0007669"/>
    <property type="project" value="UniProtKB-KW"/>
</dbReference>
<evidence type="ECO:0000256" key="3">
    <source>
        <dbReference type="ARBA" id="ARBA00022737"/>
    </source>
</evidence>
<dbReference type="GO" id="GO:0005507">
    <property type="term" value="F:copper ion binding"/>
    <property type="evidence" value="ECO:0007669"/>
    <property type="project" value="InterPro"/>
</dbReference>
<name>A0A5M8PC06_9LECA</name>
<evidence type="ECO:0000259" key="10">
    <source>
        <dbReference type="Pfam" id="PF07732"/>
    </source>
</evidence>
<sequence length="592" mass="64394">MPSSFIASLTHNAAALVAALSQTQTNGGCLLGTHNAPNPPPFLTNNPIANGYPWGTLSASNTNPYTNSPNTGVVRSYDFTIERGTIAPDGFERSVILINGQFPGPTIEANWGDTIQVTTHNNIANPAEGTALHWHGFLQQGSEWEDGVPAVSQCPIPPGGSFTYSFKASLYGSSWYHSHYSAQYAGGLWGPLIVHGPQHVPYDVDLGPIALSDWYHEDYFTVLAGIMGTDPRLFRPASDNNLINGKMNFDCSSVDNGTCTNNAGLSTFKFTSGKRIRLRLINSSAAAIQKFSIDNHTMTVIANDFVPIEPYNTTVVTLAVGQRTDVIVTANGKPTDAVWMRSTIASGECTYPANQPYAVATVYYENANNSASPRSIAHADTTNACQNDDLSETVPFYSIAAGSPATTIDISISFGFNATGHFLWYMNNSTYRGNYNDPLFLLAAAGKLSYPYDPEWNIYNVGSNSSIRLYVENTTPASHPMHLHGHNMFILAEGTGTWDGSTIINGNNPQRRDVQIVQGNGYAVFQWNSDNPGVWPFHCHIAWHISGGMQVSIMERPDDIRRLPVTSTSYQLCSDWDAYTKSAIVDQIDSGV</sequence>
<dbReference type="AlphaFoldDB" id="A0A5M8PC06"/>
<proteinExistence type="inferred from homology"/>
<protein>
    <submittedName>
        <fullName evidence="11">Multicopper oxidase</fullName>
    </submittedName>
</protein>
<reference evidence="11 12" key="1">
    <citation type="submission" date="2019-09" db="EMBL/GenBank/DDBJ databases">
        <title>The hologenome of the rock-dwelling lichen Lasallia pustulata.</title>
        <authorList>
            <person name="Greshake Tzovaras B."/>
            <person name="Segers F."/>
            <person name="Bicker A."/>
            <person name="Dal Grande F."/>
            <person name="Otte J."/>
            <person name="Hankeln T."/>
            <person name="Schmitt I."/>
            <person name="Ebersberger I."/>
        </authorList>
    </citation>
    <scope>NUCLEOTIDE SEQUENCE [LARGE SCALE GENOMIC DNA]</scope>
    <source>
        <strain evidence="11">A1-1</strain>
    </source>
</reference>
<keyword evidence="7" id="KW-0732">Signal</keyword>
<feature type="signal peptide" evidence="7">
    <location>
        <begin position="1"/>
        <end position="15"/>
    </location>
</feature>
<dbReference type="EMBL" id="VXIT01000026">
    <property type="protein sequence ID" value="KAA6406526.1"/>
    <property type="molecule type" value="Genomic_DNA"/>
</dbReference>
<dbReference type="PANTHER" id="PTHR11709:SF145">
    <property type="entry name" value="LCC1"/>
    <property type="match status" value="1"/>
</dbReference>
<keyword evidence="4" id="KW-0560">Oxidoreductase</keyword>
<dbReference type="InterPro" id="IPR033138">
    <property type="entry name" value="Cu_oxidase_CS"/>
</dbReference>
<dbReference type="InterPro" id="IPR002355">
    <property type="entry name" value="Cu_oxidase_Cu_BS"/>
</dbReference>
<evidence type="ECO:0000313" key="12">
    <source>
        <dbReference type="Proteomes" id="UP000324767"/>
    </source>
</evidence>
<feature type="domain" description="Plastocyanin-like" evidence="8">
    <location>
        <begin position="208"/>
        <end position="366"/>
    </location>
</feature>
<evidence type="ECO:0000259" key="9">
    <source>
        <dbReference type="Pfam" id="PF07731"/>
    </source>
</evidence>
<dbReference type="PROSITE" id="PS00080">
    <property type="entry name" value="MULTICOPPER_OXIDASE2"/>
    <property type="match status" value="1"/>
</dbReference>
<feature type="domain" description="Plastocyanin-like" evidence="9">
    <location>
        <begin position="450"/>
        <end position="558"/>
    </location>
</feature>
<evidence type="ECO:0000259" key="8">
    <source>
        <dbReference type="Pfam" id="PF00394"/>
    </source>
</evidence>
<dbReference type="OrthoDB" id="2121828at2759"/>
<dbReference type="Gene3D" id="2.60.40.420">
    <property type="entry name" value="Cupredoxins - blue copper proteins"/>
    <property type="match status" value="3"/>
</dbReference>
<keyword evidence="5" id="KW-0186">Copper</keyword>
<dbReference type="Pfam" id="PF07731">
    <property type="entry name" value="Cu-oxidase_2"/>
    <property type="match status" value="1"/>
</dbReference>
<dbReference type="InterPro" id="IPR001117">
    <property type="entry name" value="Cu-oxidase_2nd"/>
</dbReference>
<evidence type="ECO:0000256" key="6">
    <source>
        <dbReference type="ARBA" id="ARBA00023180"/>
    </source>
</evidence>
<dbReference type="PROSITE" id="PS00079">
    <property type="entry name" value="MULTICOPPER_OXIDASE1"/>
    <property type="match status" value="1"/>
</dbReference>
<organism evidence="11 12">
    <name type="scientific">Lasallia pustulata</name>
    <dbReference type="NCBI Taxonomy" id="136370"/>
    <lineage>
        <taxon>Eukaryota</taxon>
        <taxon>Fungi</taxon>
        <taxon>Dikarya</taxon>
        <taxon>Ascomycota</taxon>
        <taxon>Pezizomycotina</taxon>
        <taxon>Lecanoromycetes</taxon>
        <taxon>OSLEUM clade</taxon>
        <taxon>Umbilicariomycetidae</taxon>
        <taxon>Umbilicariales</taxon>
        <taxon>Umbilicariaceae</taxon>
        <taxon>Lasallia</taxon>
    </lineage>
</organism>
<evidence type="ECO:0000256" key="4">
    <source>
        <dbReference type="ARBA" id="ARBA00023002"/>
    </source>
</evidence>
<comment type="similarity">
    <text evidence="1">Belongs to the multicopper oxidase family.</text>
</comment>
<evidence type="ECO:0000256" key="1">
    <source>
        <dbReference type="ARBA" id="ARBA00010609"/>
    </source>
</evidence>
<accession>A0A5M8PC06</accession>
<dbReference type="SUPFAM" id="SSF49503">
    <property type="entry name" value="Cupredoxins"/>
    <property type="match status" value="3"/>
</dbReference>
<dbReference type="InterPro" id="IPR011707">
    <property type="entry name" value="Cu-oxidase-like_N"/>
</dbReference>
<evidence type="ECO:0000256" key="7">
    <source>
        <dbReference type="SAM" id="SignalP"/>
    </source>
</evidence>
<gene>
    <name evidence="11" type="ORF">FRX48_09691</name>
</gene>
<dbReference type="CDD" id="cd13854">
    <property type="entry name" value="CuRO_1_MaLCC_like"/>
    <property type="match status" value="1"/>
</dbReference>
<dbReference type="InterPro" id="IPR008972">
    <property type="entry name" value="Cupredoxin"/>
</dbReference>
<dbReference type="Pfam" id="PF00394">
    <property type="entry name" value="Cu-oxidase"/>
    <property type="match status" value="1"/>
</dbReference>
<feature type="chain" id="PRO_5024346597" evidence="7">
    <location>
        <begin position="16"/>
        <end position="592"/>
    </location>
</feature>
<dbReference type="PANTHER" id="PTHR11709">
    <property type="entry name" value="MULTI-COPPER OXIDASE"/>
    <property type="match status" value="1"/>
</dbReference>